<dbReference type="Pfam" id="PF01694">
    <property type="entry name" value="Rhomboid"/>
    <property type="match status" value="1"/>
</dbReference>
<dbReference type="EMBL" id="QJJS01000006">
    <property type="protein sequence ID" value="PXW96656.1"/>
    <property type="molecule type" value="Genomic_DNA"/>
</dbReference>
<feature type="transmembrane region" description="Helical" evidence="7">
    <location>
        <begin position="142"/>
        <end position="162"/>
    </location>
</feature>
<evidence type="ECO:0000313" key="9">
    <source>
        <dbReference type="EMBL" id="PXW96656.1"/>
    </source>
</evidence>
<feature type="domain" description="Peptidase S54 rhomboid" evidence="8">
    <location>
        <begin position="51"/>
        <end position="190"/>
    </location>
</feature>
<comment type="caution">
    <text evidence="9">The sequence shown here is derived from an EMBL/GenBank/DDBJ whole genome shotgun (WGS) entry which is preliminary data.</text>
</comment>
<evidence type="ECO:0000256" key="6">
    <source>
        <dbReference type="ARBA" id="ARBA00023136"/>
    </source>
</evidence>
<gene>
    <name evidence="9" type="ORF">C7444_106177</name>
</gene>
<sequence>MDTLAALSRGAPAAALLLAAIVLTSLAGLFVAPALIERNLLRPYWLQRRREHLTLITSGFIHADLGHLFFNGFTFWAFAFSLERHIGTAGFVLLYTFGLLVSGAGTWLRHRREPGYQCLGASGAILAVLFAFIVHFPGASLYVMFIPLPIPAPLFAVAYVAFSVHASRQNRGRVNHDAHLSGALAGVVFVAASDPEAFVRAWRQLAG</sequence>
<evidence type="ECO:0000256" key="4">
    <source>
        <dbReference type="ARBA" id="ARBA00022801"/>
    </source>
</evidence>
<dbReference type="PANTHER" id="PTHR43731">
    <property type="entry name" value="RHOMBOID PROTEASE"/>
    <property type="match status" value="1"/>
</dbReference>
<protein>
    <submittedName>
        <fullName evidence="9">Rhomboid family protein</fullName>
    </submittedName>
</protein>
<dbReference type="InterPro" id="IPR022764">
    <property type="entry name" value="Peptidase_S54_rhomboid_dom"/>
</dbReference>
<evidence type="ECO:0000313" key="10">
    <source>
        <dbReference type="Proteomes" id="UP000247811"/>
    </source>
</evidence>
<keyword evidence="4" id="KW-0378">Hydrolase</keyword>
<keyword evidence="3 7" id="KW-0812">Transmembrane</keyword>
<evidence type="ECO:0000259" key="8">
    <source>
        <dbReference type="Pfam" id="PF01694"/>
    </source>
</evidence>
<feature type="transmembrane region" description="Helical" evidence="7">
    <location>
        <begin position="12"/>
        <end position="32"/>
    </location>
</feature>
<accession>A0A318H486</accession>
<dbReference type="InterPro" id="IPR050925">
    <property type="entry name" value="Rhomboid_protease_S54"/>
</dbReference>
<evidence type="ECO:0000256" key="5">
    <source>
        <dbReference type="ARBA" id="ARBA00022989"/>
    </source>
</evidence>
<feature type="transmembrane region" description="Helical" evidence="7">
    <location>
        <begin position="53"/>
        <end position="79"/>
    </location>
</feature>
<dbReference type="AlphaFoldDB" id="A0A318H486"/>
<feature type="transmembrane region" description="Helical" evidence="7">
    <location>
        <begin position="115"/>
        <end position="136"/>
    </location>
</feature>
<dbReference type="Gene3D" id="1.20.1540.10">
    <property type="entry name" value="Rhomboid-like"/>
    <property type="match status" value="1"/>
</dbReference>
<dbReference type="GO" id="GO:0016020">
    <property type="term" value="C:membrane"/>
    <property type="evidence" value="ECO:0007669"/>
    <property type="project" value="UniProtKB-SubCell"/>
</dbReference>
<dbReference type="SUPFAM" id="SSF144091">
    <property type="entry name" value="Rhomboid-like"/>
    <property type="match status" value="1"/>
</dbReference>
<organism evidence="9 10">
    <name type="scientific">Sphaerotilus hippei</name>
    <dbReference type="NCBI Taxonomy" id="744406"/>
    <lineage>
        <taxon>Bacteria</taxon>
        <taxon>Pseudomonadati</taxon>
        <taxon>Pseudomonadota</taxon>
        <taxon>Betaproteobacteria</taxon>
        <taxon>Burkholderiales</taxon>
        <taxon>Sphaerotilaceae</taxon>
        <taxon>Sphaerotilus</taxon>
    </lineage>
</organism>
<evidence type="ECO:0000256" key="7">
    <source>
        <dbReference type="SAM" id="Phobius"/>
    </source>
</evidence>
<feature type="transmembrane region" description="Helical" evidence="7">
    <location>
        <begin position="85"/>
        <end position="108"/>
    </location>
</feature>
<evidence type="ECO:0000256" key="3">
    <source>
        <dbReference type="ARBA" id="ARBA00022692"/>
    </source>
</evidence>
<dbReference type="RefSeq" id="WP_110400472.1">
    <property type="nucleotide sequence ID" value="NZ_QJJS01000006.1"/>
</dbReference>
<dbReference type="OrthoDB" id="9813074at2"/>
<dbReference type="GO" id="GO:0004252">
    <property type="term" value="F:serine-type endopeptidase activity"/>
    <property type="evidence" value="ECO:0007669"/>
    <property type="project" value="InterPro"/>
</dbReference>
<name>A0A318H486_9BURK</name>
<keyword evidence="5 7" id="KW-1133">Transmembrane helix</keyword>
<comment type="subcellular location">
    <subcellularLocation>
        <location evidence="1">Membrane</location>
        <topology evidence="1">Multi-pass membrane protein</topology>
    </subcellularLocation>
</comment>
<evidence type="ECO:0000256" key="1">
    <source>
        <dbReference type="ARBA" id="ARBA00004141"/>
    </source>
</evidence>
<dbReference type="Proteomes" id="UP000247811">
    <property type="component" value="Unassembled WGS sequence"/>
</dbReference>
<comment type="similarity">
    <text evidence="2">Belongs to the peptidase S54 family.</text>
</comment>
<evidence type="ECO:0000256" key="2">
    <source>
        <dbReference type="ARBA" id="ARBA00009045"/>
    </source>
</evidence>
<proteinExistence type="inferred from homology"/>
<keyword evidence="6 7" id="KW-0472">Membrane</keyword>
<dbReference type="InterPro" id="IPR035952">
    <property type="entry name" value="Rhomboid-like_sf"/>
</dbReference>
<keyword evidence="10" id="KW-1185">Reference proteome</keyword>
<dbReference type="PANTHER" id="PTHR43731:SF14">
    <property type="entry name" value="PRESENILIN-ASSOCIATED RHOMBOID-LIKE PROTEIN, MITOCHONDRIAL"/>
    <property type="match status" value="1"/>
</dbReference>
<reference evidence="9 10" key="1">
    <citation type="submission" date="2018-05" db="EMBL/GenBank/DDBJ databases">
        <title>Genomic Encyclopedia of Type Strains, Phase IV (KMG-IV): sequencing the most valuable type-strain genomes for metagenomic binning, comparative biology and taxonomic classification.</title>
        <authorList>
            <person name="Goeker M."/>
        </authorList>
    </citation>
    <scope>NUCLEOTIDE SEQUENCE [LARGE SCALE GENOMIC DNA]</scope>
    <source>
        <strain evidence="9 10">DSM 566</strain>
    </source>
</reference>